<feature type="compositionally biased region" description="Low complexity" evidence="1">
    <location>
        <begin position="98"/>
        <end position="110"/>
    </location>
</feature>
<proteinExistence type="predicted"/>
<feature type="compositionally biased region" description="Polar residues" evidence="1">
    <location>
        <begin position="53"/>
        <end position="73"/>
    </location>
</feature>
<feature type="region of interest" description="Disordered" evidence="1">
    <location>
        <begin position="33"/>
        <end position="140"/>
    </location>
</feature>
<dbReference type="RefSeq" id="WP_124934473.1">
    <property type="nucleotide sequence ID" value="NZ_JAGFOU010000004.1"/>
</dbReference>
<dbReference type="EMBL" id="RQZC01000023">
    <property type="protein sequence ID" value="RRD25639.1"/>
    <property type="molecule type" value="Genomic_DNA"/>
</dbReference>
<evidence type="ECO:0000313" key="3">
    <source>
        <dbReference type="EMBL" id="RRD25639.1"/>
    </source>
</evidence>
<accession>A0A3P1UUJ8</accession>
<organism evidence="3 4">
    <name type="scientific">Actinomyces bowdenii</name>
    <dbReference type="NCBI Taxonomy" id="131109"/>
    <lineage>
        <taxon>Bacteria</taxon>
        <taxon>Bacillati</taxon>
        <taxon>Actinomycetota</taxon>
        <taxon>Actinomycetes</taxon>
        <taxon>Actinomycetales</taxon>
        <taxon>Actinomycetaceae</taxon>
        <taxon>Actinomyces</taxon>
    </lineage>
</organism>
<feature type="compositionally biased region" description="Low complexity" evidence="1">
    <location>
        <begin position="33"/>
        <end position="43"/>
    </location>
</feature>
<keyword evidence="2" id="KW-0812">Transmembrane</keyword>
<feature type="compositionally biased region" description="Acidic residues" evidence="1">
    <location>
        <begin position="122"/>
        <end position="140"/>
    </location>
</feature>
<comment type="caution">
    <text evidence="3">The sequence shown here is derived from an EMBL/GenBank/DDBJ whole genome shotgun (WGS) entry which is preliminary data.</text>
</comment>
<evidence type="ECO:0000256" key="1">
    <source>
        <dbReference type="SAM" id="MobiDB-lite"/>
    </source>
</evidence>
<keyword evidence="2" id="KW-1133">Transmembrane helix</keyword>
<feature type="transmembrane region" description="Helical" evidence="2">
    <location>
        <begin position="12"/>
        <end position="32"/>
    </location>
</feature>
<evidence type="ECO:0000313" key="4">
    <source>
        <dbReference type="Proteomes" id="UP000271272"/>
    </source>
</evidence>
<keyword evidence="4" id="KW-1185">Reference proteome</keyword>
<sequence length="140" mass="14252">MRTLFRPRGRFIAVLTILVTSVLLTWVTWSAMSSPSGTTSGPGIDITPRPLPSGQSAPASHGATETATPSAHHSPQVVEPPAPAAVDPQGQSGQGGHAEQPAAPQEAPAAPQAPPAAPQAPLEDDDADDDDVEDAAEPDD</sequence>
<dbReference type="Proteomes" id="UP000271272">
    <property type="component" value="Unassembled WGS sequence"/>
</dbReference>
<keyword evidence="2" id="KW-0472">Membrane</keyword>
<reference evidence="3 4" key="1">
    <citation type="submission" date="2018-11" db="EMBL/GenBank/DDBJ databases">
        <title>Genomes From Bacteria Associated with the Canine Oral Cavity: a Test Case for Automated Genome-Based Taxonomic Assignment.</title>
        <authorList>
            <person name="Coil D.A."/>
            <person name="Jospin G."/>
            <person name="Darling A.E."/>
            <person name="Wallis C."/>
            <person name="Davis I.J."/>
            <person name="Harris S."/>
            <person name="Eisen J.A."/>
            <person name="Holcombe L.J."/>
            <person name="O'Flynn C."/>
        </authorList>
    </citation>
    <scope>NUCLEOTIDE SEQUENCE [LARGE SCALE GENOMIC DNA]</scope>
    <source>
        <strain evidence="3 4">OH5050</strain>
    </source>
</reference>
<protein>
    <submittedName>
        <fullName evidence="3">Uncharacterized protein</fullName>
    </submittedName>
</protein>
<evidence type="ECO:0000256" key="2">
    <source>
        <dbReference type="SAM" id="Phobius"/>
    </source>
</evidence>
<dbReference type="AlphaFoldDB" id="A0A3P1UUJ8"/>
<gene>
    <name evidence="3" type="ORF">EII10_10610</name>
</gene>
<name>A0A3P1UUJ8_9ACTO</name>